<dbReference type="HOGENOM" id="CLU_779336_0_0_1"/>
<proteinExistence type="predicted"/>
<protein>
    <submittedName>
        <fullName evidence="2">Uncharacterized protein</fullName>
    </submittedName>
</protein>
<reference evidence="2" key="1">
    <citation type="submission" date="2015-04" db="UniProtKB">
        <authorList>
            <consortium name="EnsemblPlants"/>
        </authorList>
    </citation>
    <scope>IDENTIFICATION</scope>
</reference>
<organism evidence="2">
    <name type="scientific">Oryza meridionalis</name>
    <dbReference type="NCBI Taxonomy" id="40149"/>
    <lineage>
        <taxon>Eukaryota</taxon>
        <taxon>Viridiplantae</taxon>
        <taxon>Streptophyta</taxon>
        <taxon>Embryophyta</taxon>
        <taxon>Tracheophyta</taxon>
        <taxon>Spermatophyta</taxon>
        <taxon>Magnoliopsida</taxon>
        <taxon>Liliopsida</taxon>
        <taxon>Poales</taxon>
        <taxon>Poaceae</taxon>
        <taxon>BOP clade</taxon>
        <taxon>Oryzoideae</taxon>
        <taxon>Oryzeae</taxon>
        <taxon>Oryzinae</taxon>
        <taxon>Oryza</taxon>
    </lineage>
</organism>
<reference evidence="2" key="2">
    <citation type="submission" date="2018-05" db="EMBL/GenBank/DDBJ databases">
        <title>OmerRS3 (Oryza meridionalis Reference Sequence Version 3).</title>
        <authorList>
            <person name="Zhang J."/>
            <person name="Kudrna D."/>
            <person name="Lee S."/>
            <person name="Talag J."/>
            <person name="Welchert J."/>
            <person name="Wing R.A."/>
        </authorList>
    </citation>
    <scope>NUCLEOTIDE SEQUENCE [LARGE SCALE GENOMIC DNA]</scope>
    <source>
        <strain evidence="2">cv. OR44</strain>
    </source>
</reference>
<accession>A0A0E0EAB8</accession>
<evidence type="ECO:0000313" key="2">
    <source>
        <dbReference type="EnsemblPlants" id="OMERI07G09120.1"/>
    </source>
</evidence>
<feature type="region of interest" description="Disordered" evidence="1">
    <location>
        <begin position="333"/>
        <end position="356"/>
    </location>
</feature>
<evidence type="ECO:0000256" key="1">
    <source>
        <dbReference type="SAM" id="MobiDB-lite"/>
    </source>
</evidence>
<dbReference type="AlphaFoldDB" id="A0A0E0EAB8"/>
<dbReference type="Gramene" id="OMERI07G09120.1">
    <property type="protein sequence ID" value="OMERI07G09120.1"/>
    <property type="gene ID" value="OMERI07G09120"/>
</dbReference>
<keyword evidence="3" id="KW-1185">Reference proteome</keyword>
<sequence length="356" mass="40680">MGISFVGRFQPEKRVASPSRRAEVQERWGPATEFVEEEEIGSGHRWLWIRRGESSSTQLGFEARRGEILRGGGEGGHGSAASRNVQQVKWRFSDEERGIRNLTEAELRERLHWERERGAEAEGAWERSGDQRGEMVEVELEAMVTLAGKEGAAMGAFWRSWRRWLAWGQRQGMETGGRERRWRDALNVHDRDICRSTARILHSATPRIERELKYKLSNGVNWDRKVSEISEKTYLISFPSKEARRELTKFDGFDLGPTIKAKVEETNRPSQCIAIWCTGDREIVKEQLFPMEGTLQPFGEPKCLGISMAPPLLVPVKEIDVIKGDKLIKKVNPDYTHPMDNQGSIGPWLSDDNHDV</sequence>
<evidence type="ECO:0000313" key="3">
    <source>
        <dbReference type="Proteomes" id="UP000008021"/>
    </source>
</evidence>
<dbReference type="Proteomes" id="UP000008021">
    <property type="component" value="Chromosome 7"/>
</dbReference>
<name>A0A0E0EAB8_9ORYZ</name>
<dbReference type="EnsemblPlants" id="OMERI07G09120.1">
    <property type="protein sequence ID" value="OMERI07G09120.1"/>
    <property type="gene ID" value="OMERI07G09120"/>
</dbReference>